<evidence type="ECO:0000256" key="2">
    <source>
        <dbReference type="HAMAP-Rule" id="MF_01477"/>
    </source>
</evidence>
<organism evidence="3 4">
    <name type="scientific">Thiopseudomonas denitrificans</name>
    <dbReference type="NCBI Taxonomy" id="1501432"/>
    <lineage>
        <taxon>Bacteria</taxon>
        <taxon>Pseudomonadati</taxon>
        <taxon>Pseudomonadota</taxon>
        <taxon>Gammaproteobacteria</taxon>
        <taxon>Pseudomonadales</taxon>
        <taxon>Pseudomonadaceae</taxon>
        <taxon>Thiopseudomonas</taxon>
    </lineage>
</organism>
<dbReference type="PANTHER" id="PTHR21043:SF0">
    <property type="entry name" value="MITOCHONDRIAL ASSEMBLY OF RIBOSOMAL LARGE SUBUNIT PROTEIN 1"/>
    <property type="match status" value="1"/>
</dbReference>
<name>A0A4R6TSR3_9GAMM</name>
<evidence type="ECO:0000256" key="1">
    <source>
        <dbReference type="ARBA" id="ARBA00010574"/>
    </source>
</evidence>
<dbReference type="RefSeq" id="WP_101496440.1">
    <property type="nucleotide sequence ID" value="NZ_LNJZ01000005.1"/>
</dbReference>
<comment type="similarity">
    <text evidence="1 2">Belongs to the Iojap/RsfS family.</text>
</comment>
<evidence type="ECO:0000313" key="4">
    <source>
        <dbReference type="Proteomes" id="UP000294575"/>
    </source>
</evidence>
<dbReference type="Gene3D" id="3.30.460.10">
    <property type="entry name" value="Beta Polymerase, domain 2"/>
    <property type="match status" value="1"/>
</dbReference>
<dbReference type="NCBIfam" id="TIGR00090">
    <property type="entry name" value="rsfS_iojap_ybeB"/>
    <property type="match status" value="1"/>
</dbReference>
<dbReference type="EMBL" id="SNYK01000011">
    <property type="protein sequence ID" value="TDQ36670.1"/>
    <property type="molecule type" value="Genomic_DNA"/>
</dbReference>
<keyword evidence="2" id="KW-0678">Repressor</keyword>
<sequence length="116" mass="12894">MQIEQLVTTLIAELEEGKAKDIVQIDVRDKTSITDYMVIASGTSGRHVKALAQAVIEKAKENGIQPLGNEGLSVGEWALIDLDEVVVHVMQEETRSFYDLERLWQGAEQNRGQDAI</sequence>
<dbReference type="PANTHER" id="PTHR21043">
    <property type="entry name" value="IOJAP SUPERFAMILY ORTHOLOG"/>
    <property type="match status" value="1"/>
</dbReference>
<comment type="subunit">
    <text evidence="2">Interacts with ribosomal protein uL14 (rplN).</text>
</comment>
<dbReference type="GO" id="GO:0043023">
    <property type="term" value="F:ribosomal large subunit binding"/>
    <property type="evidence" value="ECO:0007669"/>
    <property type="project" value="TreeGrafter"/>
</dbReference>
<proteinExistence type="inferred from homology"/>
<accession>A0A4R6TSR3</accession>
<dbReference type="AlphaFoldDB" id="A0A4R6TSR3"/>
<dbReference type="OrthoDB" id="9793681at2"/>
<comment type="caution">
    <text evidence="3">The sequence shown here is derived from an EMBL/GenBank/DDBJ whole genome shotgun (WGS) entry which is preliminary data.</text>
</comment>
<dbReference type="GO" id="GO:0090071">
    <property type="term" value="P:negative regulation of ribosome biogenesis"/>
    <property type="evidence" value="ECO:0007669"/>
    <property type="project" value="UniProtKB-UniRule"/>
</dbReference>
<gene>
    <name evidence="2" type="primary">rsfS</name>
    <name evidence="3" type="ORF">DFQ45_11151</name>
</gene>
<comment type="subcellular location">
    <subcellularLocation>
        <location evidence="2">Cytoplasm</location>
    </subcellularLocation>
</comment>
<dbReference type="Pfam" id="PF02410">
    <property type="entry name" value="RsfS"/>
    <property type="match status" value="1"/>
</dbReference>
<evidence type="ECO:0000313" key="3">
    <source>
        <dbReference type="EMBL" id="TDQ36670.1"/>
    </source>
</evidence>
<protein>
    <recommendedName>
        <fullName evidence="2">Ribosomal silencing factor RsfS</fullName>
    </recommendedName>
</protein>
<comment type="function">
    <text evidence="2">Functions as a ribosomal silencing factor. Interacts with ribosomal protein uL14 (rplN), blocking formation of intersubunit bridge B8. Prevents association of the 30S and 50S ribosomal subunits and the formation of functional ribosomes, thus repressing translation.</text>
</comment>
<dbReference type="InterPro" id="IPR043519">
    <property type="entry name" value="NT_sf"/>
</dbReference>
<dbReference type="GO" id="GO:0005737">
    <property type="term" value="C:cytoplasm"/>
    <property type="evidence" value="ECO:0007669"/>
    <property type="project" value="UniProtKB-SubCell"/>
</dbReference>
<dbReference type="Proteomes" id="UP000294575">
    <property type="component" value="Unassembled WGS sequence"/>
</dbReference>
<keyword evidence="2" id="KW-0810">Translation regulation</keyword>
<keyword evidence="2" id="KW-0963">Cytoplasm</keyword>
<dbReference type="GO" id="GO:0017148">
    <property type="term" value="P:negative regulation of translation"/>
    <property type="evidence" value="ECO:0007669"/>
    <property type="project" value="UniProtKB-UniRule"/>
</dbReference>
<dbReference type="HAMAP" id="MF_01477">
    <property type="entry name" value="Iojap_RsfS"/>
    <property type="match status" value="1"/>
</dbReference>
<reference evidence="3 4" key="1">
    <citation type="submission" date="2019-03" db="EMBL/GenBank/DDBJ databases">
        <title>Genomic Encyclopedia of Type Strains, Phase IV (KMG-IV): sequencing the most valuable type-strain genomes for metagenomic binning, comparative biology and taxonomic classification.</title>
        <authorList>
            <person name="Goeker M."/>
        </authorList>
    </citation>
    <scope>NUCLEOTIDE SEQUENCE [LARGE SCALE GENOMIC DNA]</scope>
    <source>
        <strain evidence="3 4">DSM 28679</strain>
    </source>
</reference>
<dbReference type="SUPFAM" id="SSF81301">
    <property type="entry name" value="Nucleotidyltransferase"/>
    <property type="match status" value="1"/>
</dbReference>
<keyword evidence="4" id="KW-1185">Reference proteome</keyword>
<dbReference type="GO" id="GO:0042256">
    <property type="term" value="P:cytosolic ribosome assembly"/>
    <property type="evidence" value="ECO:0007669"/>
    <property type="project" value="UniProtKB-UniRule"/>
</dbReference>
<dbReference type="InterPro" id="IPR004394">
    <property type="entry name" value="Iojap/RsfS/C7orf30"/>
</dbReference>